<organism evidence="1 2">
    <name type="scientific">Streptococcus suis 6407</name>
    <dbReference type="NCBI Taxonomy" id="1214179"/>
    <lineage>
        <taxon>Bacteria</taxon>
        <taxon>Bacillati</taxon>
        <taxon>Bacillota</taxon>
        <taxon>Bacilli</taxon>
        <taxon>Lactobacillales</taxon>
        <taxon>Streptococcaceae</taxon>
        <taxon>Streptococcus</taxon>
    </lineage>
</organism>
<gene>
    <name evidence="1" type="ORF">ID09_00610</name>
</gene>
<protein>
    <submittedName>
        <fullName evidence="1">Uncharacterized protein</fullName>
    </submittedName>
</protein>
<dbReference type="EMBL" id="CP008921">
    <property type="protein sequence ID" value="AIG42639.1"/>
    <property type="molecule type" value="Genomic_DNA"/>
</dbReference>
<dbReference type="RefSeq" id="WP_024382132.1">
    <property type="nucleotide sequence ID" value="NZ_ALLE01000035.1"/>
</dbReference>
<evidence type="ECO:0000313" key="2">
    <source>
        <dbReference type="Proteomes" id="UP000028185"/>
    </source>
</evidence>
<dbReference type="Proteomes" id="UP000028185">
    <property type="component" value="Chromosome"/>
</dbReference>
<reference evidence="1 2" key="1">
    <citation type="journal article" date="2014" name="Genome Announc.">
        <title>Whole-Genome Sequence of Streptococcus suis Serotype 4 Reference Strain 6407.</title>
        <authorList>
            <person name="Wang K."/>
            <person name="Chen J."/>
            <person name="Yao H."/>
            <person name="Lu C."/>
        </authorList>
    </citation>
    <scope>NUCLEOTIDE SEQUENCE [LARGE SCALE GENOMIC DNA]</scope>
    <source>
        <strain evidence="1">6407</strain>
    </source>
</reference>
<sequence>MALNIVVNIQETIGSVFKFKEFRNKKQFNTNEIIGTSIIIFDSSGNEHTVVIDQLAEKLSVLNTLKVFDDIEFQNLQGKVYGTSREDSTFVQLKLSLTADNIRKVG</sequence>
<accession>A0A075SE65</accession>
<dbReference type="PATRIC" id="fig|1214179.4.peg.89"/>
<proteinExistence type="predicted"/>
<name>A0A075SE65_STRSU</name>
<dbReference type="HOGENOM" id="CLU_2221806_0_0_9"/>
<dbReference type="AlphaFoldDB" id="A0A075SE65"/>
<evidence type="ECO:0000313" key="1">
    <source>
        <dbReference type="EMBL" id="AIG42639.1"/>
    </source>
</evidence>